<keyword evidence="11" id="KW-0732">Signal</keyword>
<evidence type="ECO:0000256" key="1">
    <source>
        <dbReference type="ARBA" id="ARBA00004496"/>
    </source>
</evidence>
<comment type="function">
    <text evidence="7">Degrades oligopeptides.</text>
</comment>
<dbReference type="InterPro" id="IPR005151">
    <property type="entry name" value="Tail-specific_protease"/>
</dbReference>
<dbReference type="Pfam" id="PF26549">
    <property type="entry name" value="Tricorn_N"/>
    <property type="match status" value="1"/>
</dbReference>
<dbReference type="InterPro" id="IPR036034">
    <property type="entry name" value="PDZ_sf"/>
</dbReference>
<dbReference type="InterPro" id="IPR029045">
    <property type="entry name" value="ClpP/crotonase-like_dom_sf"/>
</dbReference>
<dbReference type="PANTHER" id="PTHR43253">
    <property type="entry name" value="TRICORN PROTEASE HOMOLOG 2-RELATED"/>
    <property type="match status" value="1"/>
</dbReference>
<evidence type="ECO:0000313" key="14">
    <source>
        <dbReference type="Proteomes" id="UP000598271"/>
    </source>
</evidence>
<feature type="chain" id="PRO_5035298614" description="Tricorn protease homolog" evidence="11">
    <location>
        <begin position="22"/>
        <end position="1059"/>
    </location>
</feature>
<dbReference type="Gene3D" id="2.130.10.10">
    <property type="entry name" value="YVTN repeat-like/Quinoprotein amine dehydrogenase"/>
    <property type="match status" value="1"/>
</dbReference>
<feature type="active site" description="Charge relay system" evidence="8">
    <location>
        <position position="1022"/>
    </location>
</feature>
<evidence type="ECO:0000256" key="4">
    <source>
        <dbReference type="ARBA" id="ARBA00022670"/>
    </source>
</evidence>
<dbReference type="PANTHER" id="PTHR43253:SF1">
    <property type="entry name" value="TRICORN PROTEASE HOMOLOG 2-RELATED"/>
    <property type="match status" value="1"/>
</dbReference>
<dbReference type="SUPFAM" id="SSF50156">
    <property type="entry name" value="PDZ domain-like"/>
    <property type="match status" value="1"/>
</dbReference>
<feature type="active site" description="Nucleophile" evidence="8">
    <location>
        <position position="966"/>
    </location>
</feature>
<feature type="active site" description="Charge relay system" evidence="8">
    <location>
        <position position="749"/>
    </location>
</feature>
<feature type="signal peptide" evidence="11">
    <location>
        <begin position="1"/>
        <end position="21"/>
    </location>
</feature>
<feature type="compositionally biased region" description="Basic and acidic residues" evidence="10">
    <location>
        <begin position="538"/>
        <end position="552"/>
    </location>
</feature>
<dbReference type="EMBL" id="BMXF01000002">
    <property type="protein sequence ID" value="GHB71126.1"/>
    <property type="molecule type" value="Genomic_DNA"/>
</dbReference>
<dbReference type="GO" id="GO:0005737">
    <property type="term" value="C:cytoplasm"/>
    <property type="evidence" value="ECO:0007669"/>
    <property type="project" value="UniProtKB-SubCell"/>
</dbReference>
<dbReference type="InterPro" id="IPR028204">
    <property type="entry name" value="Tricorn_C1"/>
</dbReference>
<feature type="region of interest" description="Disordered" evidence="10">
    <location>
        <begin position="538"/>
        <end position="569"/>
    </location>
</feature>
<dbReference type="Gene3D" id="2.30.42.10">
    <property type="match status" value="1"/>
</dbReference>
<dbReference type="GO" id="GO:0008236">
    <property type="term" value="F:serine-type peptidase activity"/>
    <property type="evidence" value="ECO:0007669"/>
    <property type="project" value="UniProtKB-UniRule"/>
</dbReference>
<protein>
    <recommendedName>
        <fullName evidence="7">Tricorn protease homolog</fullName>
        <ecNumber evidence="7">3.4.21.-</ecNumber>
    </recommendedName>
</protein>
<dbReference type="PIRSF" id="PIRSF036421">
    <property type="entry name" value="Tricorn_protease"/>
    <property type="match status" value="1"/>
</dbReference>
<dbReference type="RefSeq" id="WP_189564911.1">
    <property type="nucleotide sequence ID" value="NZ_BMXF01000002.1"/>
</dbReference>
<dbReference type="CDD" id="cd07562">
    <property type="entry name" value="Peptidase_S41_TRI"/>
    <property type="match status" value="1"/>
</dbReference>
<reference evidence="13 14" key="1">
    <citation type="journal article" date="2014" name="Int. J. Syst. Evol. Microbiol.">
        <title>Complete genome sequence of Corynebacterium casei LMG S-19264T (=DSM 44701T), isolated from a smear-ripened cheese.</title>
        <authorList>
            <consortium name="US DOE Joint Genome Institute (JGI-PGF)"/>
            <person name="Walter F."/>
            <person name="Albersmeier A."/>
            <person name="Kalinowski J."/>
            <person name="Ruckert C."/>
        </authorList>
    </citation>
    <scope>NUCLEOTIDE SEQUENCE [LARGE SCALE GENOMIC DNA]</scope>
    <source>
        <strain evidence="13 14">KCTC 12866</strain>
    </source>
</reference>
<name>A0A8J3GA25_9BACT</name>
<dbReference type="Pfam" id="PF26550">
    <property type="entry name" value="Tricorn_2nd"/>
    <property type="match status" value="1"/>
</dbReference>
<comment type="subcellular location">
    <subcellularLocation>
        <location evidence="1 7">Cytoplasm</location>
    </subcellularLocation>
</comment>
<dbReference type="Pfam" id="PF03572">
    <property type="entry name" value="Peptidase_S41"/>
    <property type="match status" value="1"/>
</dbReference>
<feature type="compositionally biased region" description="Basic and acidic residues" evidence="10">
    <location>
        <begin position="559"/>
        <end position="569"/>
    </location>
</feature>
<dbReference type="Gene3D" id="3.90.226.10">
    <property type="entry name" value="2-enoyl-CoA Hydratase, Chain A, domain 1"/>
    <property type="match status" value="1"/>
</dbReference>
<dbReference type="GO" id="GO:0006508">
    <property type="term" value="P:proteolysis"/>
    <property type="evidence" value="ECO:0007669"/>
    <property type="project" value="UniProtKB-UniRule"/>
</dbReference>
<proteinExistence type="inferred from homology"/>
<evidence type="ECO:0000256" key="6">
    <source>
        <dbReference type="ARBA" id="ARBA00022825"/>
    </source>
</evidence>
<evidence type="ECO:0000256" key="9">
    <source>
        <dbReference type="PIRSR" id="PIRSR036421-3"/>
    </source>
</evidence>
<evidence type="ECO:0000259" key="12">
    <source>
        <dbReference type="SMART" id="SM00245"/>
    </source>
</evidence>
<evidence type="ECO:0000256" key="5">
    <source>
        <dbReference type="ARBA" id="ARBA00022801"/>
    </source>
</evidence>
<keyword evidence="14" id="KW-1185">Reference proteome</keyword>
<evidence type="ECO:0000256" key="10">
    <source>
        <dbReference type="SAM" id="MobiDB-lite"/>
    </source>
</evidence>
<organism evidence="13 14">
    <name type="scientific">Persicitalea jodogahamensis</name>
    <dbReference type="NCBI Taxonomy" id="402147"/>
    <lineage>
        <taxon>Bacteria</taxon>
        <taxon>Pseudomonadati</taxon>
        <taxon>Bacteroidota</taxon>
        <taxon>Cytophagia</taxon>
        <taxon>Cytophagales</taxon>
        <taxon>Spirosomataceae</taxon>
        <taxon>Persicitalea</taxon>
    </lineage>
</organism>
<dbReference type="Gene3D" id="3.30.750.44">
    <property type="match status" value="1"/>
</dbReference>
<keyword evidence="4 7" id="KW-0645">Protease</keyword>
<keyword evidence="5 7" id="KW-0378">Hydrolase</keyword>
<dbReference type="InterPro" id="IPR015943">
    <property type="entry name" value="WD40/YVTN_repeat-like_dom_sf"/>
</dbReference>
<feature type="domain" description="Tail specific protease" evidence="12">
    <location>
        <begin position="832"/>
        <end position="1033"/>
    </location>
</feature>
<keyword evidence="3 7" id="KW-0963">Cytoplasm</keyword>
<comment type="similarity">
    <text evidence="2 7">Belongs to the peptidase S41B family.</text>
</comment>
<dbReference type="AlphaFoldDB" id="A0A8J3GA25"/>
<dbReference type="SUPFAM" id="SSF52096">
    <property type="entry name" value="ClpP/crotonase"/>
    <property type="match status" value="1"/>
</dbReference>
<dbReference type="Pfam" id="PF14684">
    <property type="entry name" value="Tricorn_C1"/>
    <property type="match status" value="1"/>
</dbReference>
<evidence type="ECO:0000256" key="3">
    <source>
        <dbReference type="ARBA" id="ARBA00022490"/>
    </source>
</evidence>
<evidence type="ECO:0000256" key="8">
    <source>
        <dbReference type="PIRSR" id="PIRSR036421-1"/>
    </source>
</evidence>
<sequence length="1059" mass="121326">MKLIFTLLVAMLLAASSFAQTSNVYFTSFPTLTPDGGTIIFSYESDLWKVPVSGGNATRLTAMQGAETRPRVSPDGQWLAFSATEGGNDDVYVMPLNGGPIRQLTYHSSSDQVESWSWDSETIYFESGQQNGGTTYTVALDGGTPRRMFGHYFNRIHSVAEAPNGDLYFNDTWESDNQATRKGYKGEFNPDIQYYNPKTKAYKRLTDYLGKDMWATIDRSGTVYFVSDEGNGQYNLYTFKEGKKTPLTHFPEAIKHPQVSADGRKVVFEKGYQLWQYDVATKQSTLVPLVLPQNLTLPKLQDFDVKSKISAFDVAPDNKKLAFVSRGALFVSDKEGKFVQQLNTRPEERVLEVKWLADSLTLLYSQTVNGYANWFTQTADGKGQEKQITTDQQGNRHLTLNDKLTQAVYLSGRNEVRLMDLKTLISTTVANEELWAFQNDVPSFSANGEYIAFTAHRDFEREIYLYHIKDKKLINLTKSGVSEGEPTWSPDGKYLYFVSDLLKPNYPFGSDKTKIYRLPLTKMDEPFRGEEFEKLFEKEDKKDDKKEEDEKGKGKKKKENKDTKKEDEKPFVTMALDTVDIMERLEQIGPDFGAQENVAVVQKDDKTYILYVSNHEEGKEALWRTTLEPFEEPKTEKVADGISSYDLVRADKSYYLLAGGVIRTLDLEGGKTKDIAVDYTFRKNLKDEFRQMYYEAWAGVEENFYSGDFHGTDWQAMRDNYAKYLPYLTDREDFRTLFNDMLGELNASHLGFYTRGDEEEVFYENATMESGLLFDPAQPYRVARIVKRSALDKEKKSVKPGDLLLEVNGETVDTTRNRDYYFTKPSRDDEMKLTFRRAGADTNYTVRLHPQSSLSGNLYDEWQDWNQRYVDEKSKNRIAYVHMKNMGMGEYEDFVKDMTRDWYNKEALILDLRYNTGGNVHDLVLQFLSQKPYLKWKYRGGAFTLQPNFGVAAKPIVMLINEQSLSDAEMTATGFKALKLGKVIGTETYRWIIFTSGKGLVDGSFFRLPSWGCYTLDGDDIEKEGVKPDIYVKQTFVQRLADEDPQLDRAIAEIMGELK</sequence>
<evidence type="ECO:0000256" key="7">
    <source>
        <dbReference type="PIRNR" id="PIRNR036421"/>
    </source>
</evidence>
<gene>
    <name evidence="13" type="ORF">GCM10007390_26120</name>
</gene>
<dbReference type="Gene3D" id="2.120.10.60">
    <property type="entry name" value="Tricorn protease N-terminal domain"/>
    <property type="match status" value="1"/>
</dbReference>
<comment type="caution">
    <text evidence="13">The sequence shown here is derived from an EMBL/GenBank/DDBJ whole genome shotgun (WGS) entry which is preliminary data.</text>
</comment>
<evidence type="ECO:0000256" key="11">
    <source>
        <dbReference type="SAM" id="SignalP"/>
    </source>
</evidence>
<dbReference type="EC" id="3.4.21.-" evidence="7"/>
<feature type="site" description="Transition state stabilizer; via amide nitrogen" evidence="9">
    <location>
        <position position="967"/>
    </location>
</feature>
<evidence type="ECO:0000313" key="13">
    <source>
        <dbReference type="EMBL" id="GHB71126.1"/>
    </source>
</evidence>
<keyword evidence="6 7" id="KW-0720">Serine protease</keyword>
<dbReference type="InterPro" id="IPR012393">
    <property type="entry name" value="Tricorn_protease"/>
</dbReference>
<dbReference type="SMART" id="SM00245">
    <property type="entry name" value="TSPc"/>
    <property type="match status" value="1"/>
</dbReference>
<dbReference type="SUPFAM" id="SSF82171">
    <property type="entry name" value="DPP6 N-terminal domain-like"/>
    <property type="match status" value="2"/>
</dbReference>
<evidence type="ECO:0000256" key="2">
    <source>
        <dbReference type="ARBA" id="ARBA00008524"/>
    </source>
</evidence>
<accession>A0A8J3GA25</accession>
<dbReference type="Proteomes" id="UP000598271">
    <property type="component" value="Unassembled WGS sequence"/>
</dbReference>